<dbReference type="PANTHER" id="PTHR43174">
    <property type="entry name" value="UDP-N-ACETYLGLUCOSAMINE 2-EPIMERASE"/>
    <property type="match status" value="1"/>
</dbReference>
<comment type="similarity">
    <text evidence="1">Belongs to the UDP-N-acetylglucosamine 2-epimerase family.</text>
</comment>
<evidence type="ECO:0000256" key="1">
    <source>
        <dbReference type="RuleBase" id="RU003513"/>
    </source>
</evidence>
<dbReference type="Proteomes" id="UP000677918">
    <property type="component" value="Unassembled WGS sequence"/>
</dbReference>
<evidence type="ECO:0000313" key="3">
    <source>
        <dbReference type="EMBL" id="GIQ68490.1"/>
    </source>
</evidence>
<evidence type="ECO:0000259" key="2">
    <source>
        <dbReference type="Pfam" id="PF02350"/>
    </source>
</evidence>
<accession>A0A8J4M148</accession>
<keyword evidence="1" id="KW-0413">Isomerase</keyword>
<dbReference type="InterPro" id="IPR003331">
    <property type="entry name" value="UDP_GlcNAc_Epimerase_2_dom"/>
</dbReference>
<dbReference type="NCBIfam" id="TIGR00236">
    <property type="entry name" value="wecB"/>
    <property type="match status" value="1"/>
</dbReference>
<protein>
    <submittedName>
        <fullName evidence="3">UDP-N-acetyl glucosamine 2-epimerase</fullName>
    </submittedName>
</protein>
<keyword evidence="4" id="KW-1185">Reference proteome</keyword>
<feature type="domain" description="UDP-N-acetylglucosamine 2-epimerase" evidence="2">
    <location>
        <begin position="23"/>
        <end position="351"/>
    </location>
</feature>
<dbReference type="EMBL" id="BOVK01000015">
    <property type="protein sequence ID" value="GIQ68490.1"/>
    <property type="molecule type" value="Genomic_DNA"/>
</dbReference>
<name>A0A8J4M148_9BACL</name>
<dbReference type="AlphaFoldDB" id="A0A8J4M148"/>
<dbReference type="SUPFAM" id="SSF53756">
    <property type="entry name" value="UDP-Glycosyltransferase/glycogen phosphorylase"/>
    <property type="match status" value="1"/>
</dbReference>
<sequence>MKAAAIVGARPQFVKAGMLSRALRRHMEEIIIHTGQHYDANMSAVFFEQLSLPHPEYELQAGSDTHARQTARMLMELEEILVKEKPDFVLVFGDTNSTLAGSLAAAKLHIPIAHVEAGLRSYNRRMPEEINRVVTDHLSTVLFCPTGTAVGNLKKEGITRHTYMVGDVMCDAVLAYKDVALRQSSVLERLGLVPGSYYLATIHRAENTDNPEHMRAILRALHQLDRPVLVPLHPRTKKCLEKFGLLPLLDGEKLHVMEPLRYLDMLACISQASVVLTDSGGVQKEAYMLHIPCVTMRSETEWVETVAHGGNVLAGADSQRIVAAVEQFKQPVSFRNLFGDGKTADQIAEILMTISPDL</sequence>
<dbReference type="CDD" id="cd03786">
    <property type="entry name" value="GTB_UDP-GlcNAc_2-Epimerase"/>
    <property type="match status" value="1"/>
</dbReference>
<dbReference type="RefSeq" id="WP_213411069.1">
    <property type="nucleotide sequence ID" value="NZ_BOVK01000015.1"/>
</dbReference>
<organism evidence="3 4">
    <name type="scientific">Xylanibacillus composti</name>
    <dbReference type="NCBI Taxonomy" id="1572762"/>
    <lineage>
        <taxon>Bacteria</taxon>
        <taxon>Bacillati</taxon>
        <taxon>Bacillota</taxon>
        <taxon>Bacilli</taxon>
        <taxon>Bacillales</taxon>
        <taxon>Paenibacillaceae</taxon>
        <taxon>Xylanibacillus</taxon>
    </lineage>
</organism>
<dbReference type="PANTHER" id="PTHR43174:SF1">
    <property type="entry name" value="UDP-N-ACETYLGLUCOSAMINE 2-EPIMERASE"/>
    <property type="match status" value="1"/>
</dbReference>
<dbReference type="Gene3D" id="3.40.50.2000">
    <property type="entry name" value="Glycogen Phosphorylase B"/>
    <property type="match status" value="2"/>
</dbReference>
<comment type="caution">
    <text evidence="3">The sequence shown here is derived from an EMBL/GenBank/DDBJ whole genome shotgun (WGS) entry which is preliminary data.</text>
</comment>
<dbReference type="Pfam" id="PF02350">
    <property type="entry name" value="Epimerase_2"/>
    <property type="match status" value="1"/>
</dbReference>
<dbReference type="GO" id="GO:0016853">
    <property type="term" value="F:isomerase activity"/>
    <property type="evidence" value="ECO:0007669"/>
    <property type="project" value="UniProtKB-KW"/>
</dbReference>
<gene>
    <name evidence="3" type="ORF">XYCOK13_13140</name>
</gene>
<reference evidence="3" key="1">
    <citation type="submission" date="2021-04" db="EMBL/GenBank/DDBJ databases">
        <title>Draft genome sequence of Xylanibacillus composti strain K13.</title>
        <authorList>
            <person name="Uke A."/>
            <person name="Chhe C."/>
            <person name="Baramee S."/>
            <person name="Kosugi A."/>
        </authorList>
    </citation>
    <scope>NUCLEOTIDE SEQUENCE</scope>
    <source>
        <strain evidence="3">K13</strain>
    </source>
</reference>
<proteinExistence type="inferred from homology"/>
<dbReference type="InterPro" id="IPR029767">
    <property type="entry name" value="WecB-like"/>
</dbReference>
<evidence type="ECO:0000313" key="4">
    <source>
        <dbReference type="Proteomes" id="UP000677918"/>
    </source>
</evidence>